<comment type="caution">
    <text evidence="3">The sequence shown here is derived from an EMBL/GenBank/DDBJ whole genome shotgun (WGS) entry which is preliminary data.</text>
</comment>
<evidence type="ECO:0000256" key="1">
    <source>
        <dbReference type="SAM" id="MobiDB-lite"/>
    </source>
</evidence>
<keyword evidence="4" id="KW-1185">Reference proteome</keyword>
<keyword evidence="2" id="KW-0812">Transmembrane</keyword>
<gene>
    <name evidence="3" type="ORF">JKF63_05046</name>
</gene>
<keyword evidence="2" id="KW-1133">Transmembrane helix</keyword>
<evidence type="ECO:0000256" key="2">
    <source>
        <dbReference type="SAM" id="Phobius"/>
    </source>
</evidence>
<dbReference type="KEGG" id="phet:94291093"/>
<accession>A0A836I6S6</accession>
<keyword evidence="2" id="KW-0472">Membrane</keyword>
<feature type="region of interest" description="Disordered" evidence="1">
    <location>
        <begin position="36"/>
        <end position="60"/>
    </location>
</feature>
<name>A0A836I6S6_9TRYP</name>
<proteinExistence type="predicted"/>
<reference evidence="3 4" key="1">
    <citation type="submission" date="2021-02" db="EMBL/GenBank/DDBJ databases">
        <title>Porcisia hertigi Genome sequencing and assembly.</title>
        <authorList>
            <person name="Almutairi H."/>
            <person name="Gatherer D."/>
        </authorList>
    </citation>
    <scope>NUCLEOTIDE SEQUENCE [LARGE SCALE GENOMIC DNA]</scope>
    <source>
        <strain evidence="3 4">C119</strain>
    </source>
</reference>
<dbReference type="RefSeq" id="XP_067757379.1">
    <property type="nucleotide sequence ID" value="XM_067901016.1"/>
</dbReference>
<dbReference type="EMBL" id="JAFJZO010000021">
    <property type="protein sequence ID" value="KAG5505711.1"/>
    <property type="molecule type" value="Genomic_DNA"/>
</dbReference>
<feature type="transmembrane region" description="Helical" evidence="2">
    <location>
        <begin position="12"/>
        <end position="33"/>
    </location>
</feature>
<dbReference type="OrthoDB" id="262408at2759"/>
<evidence type="ECO:0000313" key="3">
    <source>
        <dbReference type="EMBL" id="KAG5505711.1"/>
    </source>
</evidence>
<dbReference type="GeneID" id="94291093"/>
<dbReference type="Proteomes" id="UP000674318">
    <property type="component" value="Chromosome 21"/>
</dbReference>
<dbReference type="AlphaFoldDB" id="A0A836I6S6"/>
<organism evidence="3 4">
    <name type="scientific">Porcisia hertigi</name>
    <dbReference type="NCBI Taxonomy" id="2761500"/>
    <lineage>
        <taxon>Eukaryota</taxon>
        <taxon>Discoba</taxon>
        <taxon>Euglenozoa</taxon>
        <taxon>Kinetoplastea</taxon>
        <taxon>Metakinetoplastina</taxon>
        <taxon>Trypanosomatida</taxon>
        <taxon>Trypanosomatidae</taxon>
        <taxon>Leishmaniinae</taxon>
        <taxon>Porcisia</taxon>
    </lineage>
</organism>
<protein>
    <submittedName>
        <fullName evidence="3">Uncharacterized protein</fullName>
    </submittedName>
</protein>
<feature type="compositionally biased region" description="Basic and acidic residues" evidence="1">
    <location>
        <begin position="41"/>
        <end position="52"/>
    </location>
</feature>
<evidence type="ECO:0000313" key="4">
    <source>
        <dbReference type="Proteomes" id="UP000674318"/>
    </source>
</evidence>
<sequence length="60" mass="6491">MDFQFISDSDLLHPIASVVVAAVLALFIGSCIAREGASNSRKSESGDRREIIQKWTGPSL</sequence>